<protein>
    <submittedName>
        <fullName evidence="1">Uncharacterized protein</fullName>
    </submittedName>
</protein>
<reference evidence="1 2" key="1">
    <citation type="submission" date="2020-04" db="EMBL/GenBank/DDBJ databases">
        <title>Genome analysis and antimicrobial resistance characteristics of Chryseobacterium aquaticum isolated from farmed salmonids.</title>
        <authorList>
            <person name="Saticioglu I.B."/>
            <person name="Duman M."/>
            <person name="Altun S."/>
        </authorList>
    </citation>
    <scope>NUCLEOTIDE SEQUENCE [LARGE SCALE GENOMIC DNA]</scope>
    <source>
        <strain evidence="1 2">C-174</strain>
    </source>
</reference>
<dbReference type="RefSeq" id="WP_169321687.1">
    <property type="nucleotide sequence ID" value="NZ_JABCJF010000006.1"/>
</dbReference>
<comment type="caution">
    <text evidence="1">The sequence shown here is derived from an EMBL/GenBank/DDBJ whole genome shotgun (WGS) entry which is preliminary data.</text>
</comment>
<dbReference type="EMBL" id="JABCJF010000006">
    <property type="protein sequence ID" value="NMR34955.1"/>
    <property type="molecule type" value="Genomic_DNA"/>
</dbReference>
<accession>A0A848N7N2</accession>
<dbReference type="Proteomes" id="UP000548067">
    <property type="component" value="Unassembled WGS sequence"/>
</dbReference>
<sequence>MNTKIVAVLCVAHRARDKLIFYIWESFYKITKGRSLKVKATSLNGYIIWQNTLKEI</sequence>
<name>A0A848N7N2_9FLAO</name>
<evidence type="ECO:0000313" key="2">
    <source>
        <dbReference type="Proteomes" id="UP000548067"/>
    </source>
</evidence>
<evidence type="ECO:0000313" key="1">
    <source>
        <dbReference type="EMBL" id="NMR34955.1"/>
    </source>
</evidence>
<proteinExistence type="predicted"/>
<organism evidence="1 2">
    <name type="scientific">Chryseobacterium aquaticum</name>
    <dbReference type="NCBI Taxonomy" id="452084"/>
    <lineage>
        <taxon>Bacteria</taxon>
        <taxon>Pseudomonadati</taxon>
        <taxon>Bacteroidota</taxon>
        <taxon>Flavobacteriia</taxon>
        <taxon>Flavobacteriales</taxon>
        <taxon>Weeksellaceae</taxon>
        <taxon>Chryseobacterium group</taxon>
        <taxon>Chryseobacterium</taxon>
    </lineage>
</organism>
<gene>
    <name evidence="1" type="ORF">HIO71_12235</name>
</gene>
<dbReference type="AlphaFoldDB" id="A0A848N7N2"/>